<dbReference type="InterPro" id="IPR012337">
    <property type="entry name" value="RNaseH-like_sf"/>
</dbReference>
<organism evidence="1 2">
    <name type="scientific">Austropuccinia psidii MF-1</name>
    <dbReference type="NCBI Taxonomy" id="1389203"/>
    <lineage>
        <taxon>Eukaryota</taxon>
        <taxon>Fungi</taxon>
        <taxon>Dikarya</taxon>
        <taxon>Basidiomycota</taxon>
        <taxon>Pucciniomycotina</taxon>
        <taxon>Pucciniomycetes</taxon>
        <taxon>Pucciniales</taxon>
        <taxon>Sphaerophragmiaceae</taxon>
        <taxon>Austropuccinia</taxon>
    </lineage>
</organism>
<dbReference type="OrthoDB" id="3268967at2759"/>
<name>A0A9Q3HEF7_9BASI</name>
<gene>
    <name evidence="1" type="ORF">O181_041012</name>
</gene>
<accession>A0A9Q3HEF7</accession>
<keyword evidence="2" id="KW-1185">Reference proteome</keyword>
<dbReference type="Gene3D" id="3.30.420.10">
    <property type="entry name" value="Ribonuclease H-like superfamily/Ribonuclease H"/>
    <property type="match status" value="1"/>
</dbReference>
<reference evidence="1" key="1">
    <citation type="submission" date="2021-03" db="EMBL/GenBank/DDBJ databases">
        <title>Draft genome sequence of rust myrtle Austropuccinia psidii MF-1, a brazilian biotype.</title>
        <authorList>
            <person name="Quecine M.C."/>
            <person name="Pachon D.M.R."/>
            <person name="Bonatelli M.L."/>
            <person name="Correr F.H."/>
            <person name="Franceschini L.M."/>
            <person name="Leite T.F."/>
            <person name="Margarido G.R.A."/>
            <person name="Almeida C.A."/>
            <person name="Ferrarezi J.A."/>
            <person name="Labate C.A."/>
        </authorList>
    </citation>
    <scope>NUCLEOTIDE SEQUENCE</scope>
    <source>
        <strain evidence="1">MF-1</strain>
    </source>
</reference>
<sequence length="203" mass="23172">MTIVHKEEKIHKNADGLSRWELANTPDNPACVPLEAEPKIPIEGISITHIGTEFFEEVRESYNQEKNCHILTSLLDKDCKDKSLLLFSTAHHPQTDGLAERIIQNLEDIIRRFCAYGLIFKDSDGFTHDWCTQIPALELVYKTSVHSSTGQISEMSEKGWNPRLPKDTLGKDLIEIHPTASTFKIMLDKVKHYSKQSMDYAFD</sequence>
<dbReference type="SUPFAM" id="SSF53098">
    <property type="entry name" value="Ribonuclease H-like"/>
    <property type="match status" value="1"/>
</dbReference>
<dbReference type="AlphaFoldDB" id="A0A9Q3HEF7"/>
<protein>
    <submittedName>
        <fullName evidence="1">Uncharacterized protein</fullName>
    </submittedName>
</protein>
<dbReference type="Proteomes" id="UP000765509">
    <property type="component" value="Unassembled WGS sequence"/>
</dbReference>
<evidence type="ECO:0000313" key="1">
    <source>
        <dbReference type="EMBL" id="MBW0501297.1"/>
    </source>
</evidence>
<dbReference type="GO" id="GO:0003676">
    <property type="term" value="F:nucleic acid binding"/>
    <property type="evidence" value="ECO:0007669"/>
    <property type="project" value="InterPro"/>
</dbReference>
<dbReference type="InterPro" id="IPR036397">
    <property type="entry name" value="RNaseH_sf"/>
</dbReference>
<comment type="caution">
    <text evidence="1">The sequence shown here is derived from an EMBL/GenBank/DDBJ whole genome shotgun (WGS) entry which is preliminary data.</text>
</comment>
<proteinExistence type="predicted"/>
<dbReference type="EMBL" id="AVOT02016250">
    <property type="protein sequence ID" value="MBW0501297.1"/>
    <property type="molecule type" value="Genomic_DNA"/>
</dbReference>
<evidence type="ECO:0000313" key="2">
    <source>
        <dbReference type="Proteomes" id="UP000765509"/>
    </source>
</evidence>